<evidence type="ECO:0008006" key="3">
    <source>
        <dbReference type="Google" id="ProtNLM"/>
    </source>
</evidence>
<comment type="caution">
    <text evidence="1">The sequence shown here is derived from an EMBL/GenBank/DDBJ whole genome shotgun (WGS) entry which is preliminary data.</text>
</comment>
<name>A0A9X1LLK4_9FLAO</name>
<evidence type="ECO:0000313" key="2">
    <source>
        <dbReference type="Proteomes" id="UP001139414"/>
    </source>
</evidence>
<reference evidence="1" key="1">
    <citation type="submission" date="2021-10" db="EMBL/GenBank/DDBJ databases">
        <title>Gramella sp. ASW11-100T, isolated from marine sediment.</title>
        <authorList>
            <person name="Xia C."/>
        </authorList>
    </citation>
    <scope>NUCLEOTIDE SEQUENCE</scope>
    <source>
        <strain evidence="1">ASW11-100</strain>
    </source>
</reference>
<keyword evidence="2" id="KW-1185">Reference proteome</keyword>
<proteinExistence type="predicted"/>
<gene>
    <name evidence="1" type="ORF">LGQ90_15030</name>
</gene>
<dbReference type="AlphaFoldDB" id="A0A9X1LLK4"/>
<feature type="non-terminal residue" evidence="1">
    <location>
        <position position="360"/>
    </location>
</feature>
<sequence length="360" mass="36490">MVSDPGITIITDKDDYAPLSNAVFSGSGFEPFEIVVLRVKNLTQPCNTTHSDQSYAPFSVTTDENGAFVTNWTVCNCPGDSLRLKVTGQNLGKVGYAYFTDSTPNNISFVNPSGSSVSTVQGSSAVFNVEIKFTGNKNSCTVNLSTSGLPTGTTENWSGGNSITVEQAGNTTIVKTLTITTSGTTPINSFSFLVSATPTACPGGDIVNASGNLNVTAPSCTVPVLSVPGVIEVNSAANLCNTIVNYTATSTGTPAPDITYSFSGDTTGSGTGTGSGSSFNVGTTTVEITATNSCGSDTETFTVTVVDDTAPVVDAVSQITVTLDASGAGSLAVGDVLNSTSTDACGIASEVLSQTSFGCS</sequence>
<dbReference type="EMBL" id="JAJBZG010000005">
    <property type="protein sequence ID" value="MCB7482581.1"/>
    <property type="molecule type" value="Genomic_DNA"/>
</dbReference>
<accession>A0A9X1LLK4</accession>
<protein>
    <recommendedName>
        <fullName evidence="3">HYR domain-containing protein</fullName>
    </recommendedName>
</protein>
<evidence type="ECO:0000313" key="1">
    <source>
        <dbReference type="EMBL" id="MCB7482581.1"/>
    </source>
</evidence>
<dbReference type="Proteomes" id="UP001139414">
    <property type="component" value="Unassembled WGS sequence"/>
</dbReference>
<organism evidence="1 2">
    <name type="scientific">Christiangramia sediminis</name>
    <dbReference type="NCBI Taxonomy" id="2881336"/>
    <lineage>
        <taxon>Bacteria</taxon>
        <taxon>Pseudomonadati</taxon>
        <taxon>Bacteroidota</taxon>
        <taxon>Flavobacteriia</taxon>
        <taxon>Flavobacteriales</taxon>
        <taxon>Flavobacteriaceae</taxon>
        <taxon>Christiangramia</taxon>
    </lineage>
</organism>